<feature type="repeat" description="Cell wall-binding" evidence="2">
    <location>
        <begin position="130"/>
        <end position="149"/>
    </location>
</feature>
<evidence type="ECO:0000256" key="2">
    <source>
        <dbReference type="PROSITE-ProRule" id="PRU00591"/>
    </source>
</evidence>
<dbReference type="EMBL" id="VULY01000018">
    <property type="protein sequence ID" value="MSR92956.1"/>
    <property type="molecule type" value="Genomic_DNA"/>
</dbReference>
<protein>
    <submittedName>
        <fullName evidence="3">N-acetylmuramoyl-L-alanine amidase family protein</fullName>
    </submittedName>
</protein>
<evidence type="ECO:0000313" key="3">
    <source>
        <dbReference type="EMBL" id="MSR92956.1"/>
    </source>
</evidence>
<dbReference type="InterPro" id="IPR018337">
    <property type="entry name" value="Cell_wall/Cho-bd_repeat"/>
</dbReference>
<dbReference type="RefSeq" id="WP_154475575.1">
    <property type="nucleotide sequence ID" value="NZ_JAQYBV010000097.1"/>
</dbReference>
<gene>
    <name evidence="3" type="ORF">FYJ34_01355</name>
</gene>
<keyword evidence="4" id="KW-1185">Reference proteome</keyword>
<sequence length="502" mass="56444">MKKYLAGVLIASSVILGLVGITVVAEELTVPISENTLLDIKANANTVQVGWIQGADGRWWYRHADGSYTVNNWELIDGKWYFFDGDGWMKTGWIQWAGGWYYLEPSGSMKTGWLYWENNWYYLNANGLMQIGWLKENEKWYFLASNGSMVTGYRRLGGIDYHFEANGQLSYDASIVAAIYTKQYGDINTLQDGNLAKSILQSKYVIEKYDNFTKNSFVGRNGKVNTPNLNRGIFYYSGHGYKYGYGLALGNGSGISPQELSNMEMNNTKVALFFACYGGVIDSRSGKSLVTAAVASGAKAAYGYRVASDVFLDRAVTKKLLESLMQGMRFDEAISRTQRIYEKYAPLHGNNLALAGDISIRVNDTYTIKDTEALDVPEGFVETSNEDGISTYKRFYNGRETTDKIVYDHNYMQYLVRRNVLDESTFLSIDLNHIEENKKKLSETGELSKYTSTFEVVTMVGGKSTVVLVGGREIEGMLTYDCIDLMTNTIVNEEIDLAEDIF</sequence>
<dbReference type="Pfam" id="PF01473">
    <property type="entry name" value="Choline_bind_1"/>
    <property type="match status" value="1"/>
</dbReference>
<feature type="repeat" description="Cell wall-binding" evidence="2">
    <location>
        <begin position="110"/>
        <end position="129"/>
    </location>
</feature>
<evidence type="ECO:0000313" key="4">
    <source>
        <dbReference type="Proteomes" id="UP000434409"/>
    </source>
</evidence>
<evidence type="ECO:0000256" key="1">
    <source>
        <dbReference type="ARBA" id="ARBA00022737"/>
    </source>
</evidence>
<comment type="caution">
    <text evidence="3">The sequence shown here is derived from an EMBL/GenBank/DDBJ whole genome shotgun (WGS) entry which is preliminary data.</text>
</comment>
<proteinExistence type="predicted"/>
<dbReference type="SUPFAM" id="SSF69360">
    <property type="entry name" value="Cell wall binding repeat"/>
    <property type="match status" value="1"/>
</dbReference>
<accession>A0A6N7UZE7</accession>
<feature type="repeat" description="Cell wall-binding" evidence="2">
    <location>
        <begin position="90"/>
        <end position="109"/>
    </location>
</feature>
<dbReference type="Gene3D" id="2.10.270.10">
    <property type="entry name" value="Cholin Binding"/>
    <property type="match status" value="1"/>
</dbReference>
<feature type="repeat" description="Cell wall-binding" evidence="2">
    <location>
        <begin position="70"/>
        <end position="89"/>
    </location>
</feature>
<organism evidence="3 4">
    <name type="scientific">Suipraeoptans intestinalis</name>
    <dbReference type="NCBI Taxonomy" id="2606628"/>
    <lineage>
        <taxon>Bacteria</taxon>
        <taxon>Bacillati</taxon>
        <taxon>Bacillota</taxon>
        <taxon>Clostridia</taxon>
        <taxon>Lachnospirales</taxon>
        <taxon>Lachnospiraceae</taxon>
        <taxon>Suipraeoptans</taxon>
    </lineage>
</organism>
<reference evidence="3 4" key="1">
    <citation type="submission" date="2019-08" db="EMBL/GenBank/DDBJ databases">
        <title>In-depth cultivation of the pig gut microbiome towards novel bacterial diversity and tailored functional studies.</title>
        <authorList>
            <person name="Wylensek D."/>
            <person name="Hitch T.C.A."/>
            <person name="Clavel T."/>
        </authorList>
    </citation>
    <scope>NUCLEOTIDE SEQUENCE [LARGE SCALE GENOMIC DNA]</scope>
    <source>
        <strain evidence="3 4">68-1-5</strain>
    </source>
</reference>
<dbReference type="PROSITE" id="PS51170">
    <property type="entry name" value="CW"/>
    <property type="match status" value="4"/>
</dbReference>
<name>A0A6N7UZE7_9FIRM</name>
<dbReference type="Proteomes" id="UP000434409">
    <property type="component" value="Unassembled WGS sequence"/>
</dbReference>
<keyword evidence="1" id="KW-0677">Repeat</keyword>
<dbReference type="Pfam" id="PF19127">
    <property type="entry name" value="Choline_bind_3"/>
    <property type="match status" value="1"/>
</dbReference>
<dbReference type="AlphaFoldDB" id="A0A6N7UZE7"/>